<evidence type="ECO:0000313" key="2">
    <source>
        <dbReference type="Proteomes" id="UP000036987"/>
    </source>
</evidence>
<proteinExistence type="predicted"/>
<reference evidence="2" key="1">
    <citation type="journal article" date="2016" name="Nature">
        <title>The genome of the seagrass Zostera marina reveals angiosperm adaptation to the sea.</title>
        <authorList>
            <person name="Olsen J.L."/>
            <person name="Rouze P."/>
            <person name="Verhelst B."/>
            <person name="Lin Y.-C."/>
            <person name="Bayer T."/>
            <person name="Collen J."/>
            <person name="Dattolo E."/>
            <person name="De Paoli E."/>
            <person name="Dittami S."/>
            <person name="Maumus F."/>
            <person name="Michel G."/>
            <person name="Kersting A."/>
            <person name="Lauritano C."/>
            <person name="Lohaus R."/>
            <person name="Toepel M."/>
            <person name="Tonon T."/>
            <person name="Vanneste K."/>
            <person name="Amirebrahimi M."/>
            <person name="Brakel J."/>
            <person name="Bostroem C."/>
            <person name="Chovatia M."/>
            <person name="Grimwood J."/>
            <person name="Jenkins J.W."/>
            <person name="Jueterbock A."/>
            <person name="Mraz A."/>
            <person name="Stam W.T."/>
            <person name="Tice H."/>
            <person name="Bornberg-Bauer E."/>
            <person name="Green P.J."/>
            <person name="Pearson G.A."/>
            <person name="Procaccini G."/>
            <person name="Duarte C.M."/>
            <person name="Schmutz J."/>
            <person name="Reusch T.B.H."/>
            <person name="Van de Peer Y."/>
        </authorList>
    </citation>
    <scope>NUCLEOTIDE SEQUENCE [LARGE SCALE GENOMIC DNA]</scope>
    <source>
        <strain evidence="2">cv. Finnish</strain>
    </source>
</reference>
<keyword evidence="2" id="KW-1185">Reference proteome</keyword>
<gene>
    <name evidence="1" type="ORF">ZOSMA_51G00300</name>
</gene>
<sequence>MSRELLEEYGLELVYYQSVIAGVLVRLTDKGANSRLTALLDRMSHLLLDVKRRLTLLQKTQVSEPEPCACHNRVYRHYTPYTLPLVSLVGNLLHKLLVADFQGACCYFPCFVFL</sequence>
<name>A0A0K9P006_ZOSMR</name>
<dbReference type="EMBL" id="LFYR01001470">
    <property type="protein sequence ID" value="KMZ61540.1"/>
    <property type="molecule type" value="Genomic_DNA"/>
</dbReference>
<protein>
    <submittedName>
        <fullName evidence="1">Uncharacterized protein</fullName>
    </submittedName>
</protein>
<comment type="caution">
    <text evidence="1">The sequence shown here is derived from an EMBL/GenBank/DDBJ whole genome shotgun (WGS) entry which is preliminary data.</text>
</comment>
<organism evidence="1 2">
    <name type="scientific">Zostera marina</name>
    <name type="common">Eelgrass</name>
    <dbReference type="NCBI Taxonomy" id="29655"/>
    <lineage>
        <taxon>Eukaryota</taxon>
        <taxon>Viridiplantae</taxon>
        <taxon>Streptophyta</taxon>
        <taxon>Embryophyta</taxon>
        <taxon>Tracheophyta</taxon>
        <taxon>Spermatophyta</taxon>
        <taxon>Magnoliopsida</taxon>
        <taxon>Liliopsida</taxon>
        <taxon>Zosteraceae</taxon>
        <taxon>Zostera</taxon>
    </lineage>
</organism>
<evidence type="ECO:0000313" key="1">
    <source>
        <dbReference type="EMBL" id="KMZ61540.1"/>
    </source>
</evidence>
<dbReference type="AlphaFoldDB" id="A0A0K9P006"/>
<dbReference type="Proteomes" id="UP000036987">
    <property type="component" value="Unassembled WGS sequence"/>
</dbReference>
<accession>A0A0K9P006</accession>